<dbReference type="CDD" id="cd20908">
    <property type="entry name" value="SUF4-like"/>
    <property type="match status" value="1"/>
</dbReference>
<keyword evidence="5" id="KW-0479">Metal-binding</keyword>
<keyword evidence="7 18" id="KW-0863">Zinc-finger</keyword>
<dbReference type="PROSITE" id="PS50157">
    <property type="entry name" value="ZINC_FINGER_C2H2_2"/>
    <property type="match status" value="7"/>
</dbReference>
<evidence type="ECO:0000256" key="9">
    <source>
        <dbReference type="ARBA" id="ARBA00022843"/>
    </source>
</evidence>
<feature type="compositionally biased region" description="Low complexity" evidence="19">
    <location>
        <begin position="646"/>
        <end position="659"/>
    </location>
</feature>
<dbReference type="OMA" id="MELEHCP"/>
<keyword evidence="11" id="KW-0238">DNA-binding</keyword>
<dbReference type="GO" id="GO:0001708">
    <property type="term" value="P:cell fate specification"/>
    <property type="evidence" value="ECO:0007669"/>
    <property type="project" value="UniProtKB-ARBA"/>
</dbReference>
<feature type="domain" description="C2H2-type" evidence="20">
    <location>
        <begin position="476"/>
        <end position="503"/>
    </location>
</feature>
<evidence type="ECO:0000256" key="2">
    <source>
        <dbReference type="ARBA" id="ARBA00022491"/>
    </source>
</evidence>
<name>A0A672G8J0_SALFA</name>
<dbReference type="PANTHER" id="PTHR23233">
    <property type="entry name" value="SAL-LIKE PROTEIN"/>
    <property type="match status" value="1"/>
</dbReference>
<dbReference type="AlphaFoldDB" id="A0A672G8J0"/>
<dbReference type="FunFam" id="3.30.160.60:FF:000025">
    <property type="entry name" value="Spalt-like transcription factor 1"/>
    <property type="match status" value="1"/>
</dbReference>
<dbReference type="FunFam" id="3.30.160.60:FF:000689">
    <property type="entry name" value="Spalt like transcription factor 1"/>
    <property type="match status" value="1"/>
</dbReference>
<keyword evidence="10" id="KW-0805">Transcription regulation</keyword>
<feature type="region of interest" description="Disordered" evidence="19">
    <location>
        <begin position="83"/>
        <end position="111"/>
    </location>
</feature>
<feature type="region of interest" description="Disordered" evidence="19">
    <location>
        <begin position="640"/>
        <end position="677"/>
    </location>
</feature>
<evidence type="ECO:0000259" key="20">
    <source>
        <dbReference type="PROSITE" id="PS50157"/>
    </source>
</evidence>
<dbReference type="Proteomes" id="UP000472267">
    <property type="component" value="Chromosome 22"/>
</dbReference>
<feature type="region of interest" description="Disordered" evidence="19">
    <location>
        <begin position="915"/>
        <end position="997"/>
    </location>
</feature>
<feature type="domain" description="C2H2-type" evidence="20">
    <location>
        <begin position="1108"/>
        <end position="1135"/>
    </location>
</feature>
<dbReference type="FunFam" id="3.30.160.60:FF:000215">
    <property type="entry name" value="Spalt-like transcription factor 3"/>
    <property type="match status" value="1"/>
</dbReference>
<comment type="function">
    <text evidence="15">Transcriptional repressor involved in organogenesis. Plays an essential role in ureteric bud invasion during kidney development.</text>
</comment>
<comment type="subunit">
    <text evidence="16">May associate with NuRD histone deacetylase complex (HDAC). Interacts with components of HDAC complex including HDAC1, HDAC2, RBBP4, RBPP7, MTA1 and MTA2. Interacts with CCNQ. Interacts with NSD2 (via PHD-type zinc fingers 1, 2 and 3).</text>
</comment>
<feature type="compositionally biased region" description="Polar residues" evidence="19">
    <location>
        <begin position="921"/>
        <end position="947"/>
    </location>
</feature>
<feature type="region of interest" description="Disordered" evidence="19">
    <location>
        <begin position="151"/>
        <end position="180"/>
    </location>
</feature>
<gene>
    <name evidence="21" type="primary">sall3b</name>
</gene>
<comment type="subcellular location">
    <subcellularLocation>
        <location evidence="1">Nucleus</location>
    </subcellularLocation>
</comment>
<evidence type="ECO:0000256" key="12">
    <source>
        <dbReference type="ARBA" id="ARBA00023163"/>
    </source>
</evidence>
<keyword evidence="4" id="KW-0597">Phosphoprotein</keyword>
<keyword evidence="12" id="KW-0804">Transcription</keyword>
<dbReference type="GO" id="GO:0008270">
    <property type="term" value="F:zinc ion binding"/>
    <property type="evidence" value="ECO:0007669"/>
    <property type="project" value="UniProtKB-KW"/>
</dbReference>
<evidence type="ECO:0000256" key="4">
    <source>
        <dbReference type="ARBA" id="ARBA00022553"/>
    </source>
</evidence>
<dbReference type="GO" id="GO:0000981">
    <property type="term" value="F:DNA-binding transcription factor activity, RNA polymerase II-specific"/>
    <property type="evidence" value="ECO:0007669"/>
    <property type="project" value="TreeGrafter"/>
</dbReference>
<dbReference type="SMART" id="SM00355">
    <property type="entry name" value="ZnF_C2H2"/>
    <property type="match status" value="8"/>
</dbReference>
<dbReference type="PANTHER" id="PTHR23233:SF15">
    <property type="entry name" value="SAL-LIKE PROTEIN 2"/>
    <property type="match status" value="1"/>
</dbReference>
<dbReference type="InterPro" id="IPR051565">
    <property type="entry name" value="Sal_C2H2-zinc-finger"/>
</dbReference>
<feature type="region of interest" description="Disordered" evidence="19">
    <location>
        <begin position="816"/>
        <end position="845"/>
    </location>
</feature>
<feature type="compositionally biased region" description="Polar residues" evidence="19">
    <location>
        <begin position="606"/>
        <end position="618"/>
    </location>
</feature>
<dbReference type="InterPro" id="IPR036236">
    <property type="entry name" value="Znf_C2H2_sf"/>
</dbReference>
<evidence type="ECO:0000256" key="7">
    <source>
        <dbReference type="ARBA" id="ARBA00022771"/>
    </source>
</evidence>
<keyword evidence="2" id="KW-0678">Repressor</keyword>
<dbReference type="GO" id="GO:0061061">
    <property type="term" value="P:muscle structure development"/>
    <property type="evidence" value="ECO:0007669"/>
    <property type="project" value="UniProtKB-ARBA"/>
</dbReference>
<dbReference type="FunCoup" id="A0A672G8J0">
    <property type="interactions" value="12"/>
</dbReference>
<evidence type="ECO:0000256" key="18">
    <source>
        <dbReference type="PROSITE-ProRule" id="PRU00042"/>
    </source>
</evidence>
<feature type="region of interest" description="Disordered" evidence="19">
    <location>
        <begin position="574"/>
        <end position="618"/>
    </location>
</feature>
<feature type="compositionally biased region" description="Low complexity" evidence="19">
    <location>
        <begin position="100"/>
        <end position="110"/>
    </location>
</feature>
<dbReference type="GO" id="GO:0000792">
    <property type="term" value="C:heterochromatin"/>
    <property type="evidence" value="ECO:0007669"/>
    <property type="project" value="UniProtKB-ARBA"/>
</dbReference>
<evidence type="ECO:0000313" key="22">
    <source>
        <dbReference type="Proteomes" id="UP000472267"/>
    </source>
</evidence>
<dbReference type="OrthoDB" id="8749569at2759"/>
<evidence type="ECO:0000256" key="1">
    <source>
        <dbReference type="ARBA" id="ARBA00004123"/>
    </source>
</evidence>
<feature type="compositionally biased region" description="Basic and acidic residues" evidence="19">
    <location>
        <begin position="958"/>
        <end position="976"/>
    </location>
</feature>
<evidence type="ECO:0000256" key="17">
    <source>
        <dbReference type="ARBA" id="ARBA00069282"/>
    </source>
</evidence>
<feature type="compositionally biased region" description="Polar residues" evidence="19">
    <location>
        <begin position="661"/>
        <end position="671"/>
    </location>
</feature>
<dbReference type="Ensembl" id="ENSSFAT00005015828.1">
    <property type="protein sequence ID" value="ENSSFAP00005015203.1"/>
    <property type="gene ID" value="ENSSFAG00005008140.1"/>
</dbReference>
<sequence>MSRRKQAKPQHLKADGEAARSGLLSRNDIVEDVEREEASGGCHSSEEMHICDKCCAQFFSWTELSEHLKECTEDPLVLIVKDSEGTPAPEDSPVGPSPVPSVASSDSYAAESTDAGFELGEALVNDNDSLDNLEEGREQDDAMELEHCPQDAGYAASSSPPPPESAESTSPQMSAAGSYSMPSTNVTLEILHSTRVAVAQFSQGIGGSGPGGKVASAAIPVILEHLLALQQQQVHQLQLIEQICSQVAVMNRQPTQAALNPASRSLPLAPNPFPSQGIVPPPILPLSGTMPSTINGQAAVSLSSVLEKSQSLPSQTICGQSTFRDATCTSTPSENPTPSLSSSSSSVSTLLPAYTGQHTSSISSTQTLSSSSPLSLAQSSLLGSSSSLPFLPQSPPSSVIFPNPLASIAATANALDPLAALMKHRKGKLPNVSLFETKPSPEEPFFKHKCRFCAKVFGSDSALQIHLRSHTGERPFKCNICGNRFSTKGNLKVHFQRHKEKYPHVQMNPFPVPEYLDNVPTSSGIPYGMSIPPEKPVSSWLDSKPVVAALPATMGLPLSSTITSIGGSNDPVSVTPSVKSPYQPASGECVSLSPNHRGSEAHFSPVSESPQSNRETEASNILKTEGIHRPQSCALRQKANNLTEASSTTVPSGTTTPEPITSASPVSNSPPLSLHSEETKFPSCSLLDSMQTSETSKLQQLVENIDKKITDPNQCVLCHRVLSCQSALKMHYRIHTGERPFKCKVCGRAFTTKGNLKTHIGVHRENPPVQVQHSCPICQKKFTNAVVLQQHIRMHMVGQISDSPLMDGLHEVDGDVPVSENFDSLSSNGNDDISMEDDNDEEDDDVENMMDKSISSDCNSPPKPFPVVSSIAALENQMRMIDCTVNLSHTFGVKPLTNGFKDSSQLSIEGALSERRMENCGENSPRVSEASHSPGVSASPFQSSSDGMTIKSPAADNGRPKSREPLAATVKRERSESPTSGSAGAQELRGAPPGKLSVKEEAPYTMSFQLSRDRGQSLLTSAAAGVIKAEVNGHGHSNSLMDGPPPPFGVHVAPGYPSVGSPGVTSLLGPTPPRRTPKQHNCNVCGKNFSSASALQIHERTHTGEKPFVCSICGRAFTTKGNLKVHMGTHMWNNAPARRGRRLSVENPMALLGGEAVKFGEMFQKDLAARAMNVDPGFWNRYATAITNSLAMKNNEISVIQNRGISQLHPLTAGMDRVSAAGGPMSGLTKTGMDLGNNRHFSMLIDDSKEIGIN</sequence>
<dbReference type="SUPFAM" id="SSF57667">
    <property type="entry name" value="beta-beta-alpha zinc fingers"/>
    <property type="match status" value="4"/>
</dbReference>
<reference evidence="21" key="2">
    <citation type="submission" date="2025-08" db="UniProtKB">
        <authorList>
            <consortium name="Ensembl"/>
        </authorList>
    </citation>
    <scope>IDENTIFICATION</scope>
</reference>
<dbReference type="GO" id="GO:0045944">
    <property type="term" value="P:positive regulation of transcription by RNA polymerase II"/>
    <property type="evidence" value="ECO:0007669"/>
    <property type="project" value="UniProtKB-ARBA"/>
</dbReference>
<dbReference type="GO" id="GO:0007507">
    <property type="term" value="P:heart development"/>
    <property type="evidence" value="ECO:0007669"/>
    <property type="project" value="UniProtKB-ARBA"/>
</dbReference>
<evidence type="ECO:0000256" key="8">
    <source>
        <dbReference type="ARBA" id="ARBA00022833"/>
    </source>
</evidence>
<evidence type="ECO:0000256" key="19">
    <source>
        <dbReference type="SAM" id="MobiDB-lite"/>
    </source>
</evidence>
<keyword evidence="8" id="KW-0862">Zinc</keyword>
<keyword evidence="9" id="KW-0832">Ubl conjugation</keyword>
<feature type="domain" description="C2H2-type" evidence="20">
    <location>
        <begin position="1080"/>
        <end position="1107"/>
    </location>
</feature>
<evidence type="ECO:0000256" key="11">
    <source>
        <dbReference type="ARBA" id="ARBA00023125"/>
    </source>
</evidence>
<feature type="region of interest" description="Disordered" evidence="19">
    <location>
        <begin position="327"/>
        <end position="347"/>
    </location>
</feature>
<dbReference type="InParanoid" id="A0A672G8J0"/>
<feature type="compositionally biased region" description="Low complexity" evidence="19">
    <location>
        <begin position="329"/>
        <end position="347"/>
    </location>
</feature>
<keyword evidence="3" id="KW-1017">Isopeptide bond</keyword>
<dbReference type="GO" id="GO:0005654">
    <property type="term" value="C:nucleoplasm"/>
    <property type="evidence" value="ECO:0007669"/>
    <property type="project" value="UniProtKB-ARBA"/>
</dbReference>
<dbReference type="GO" id="GO:0003337">
    <property type="term" value="P:mesenchymal to epithelial transition involved in metanephros morphogenesis"/>
    <property type="evidence" value="ECO:0007669"/>
    <property type="project" value="UniProtKB-ARBA"/>
</dbReference>
<evidence type="ECO:0000313" key="21">
    <source>
        <dbReference type="Ensembl" id="ENSSFAP00005015203.1"/>
    </source>
</evidence>
<evidence type="ECO:0000256" key="13">
    <source>
        <dbReference type="ARBA" id="ARBA00023242"/>
    </source>
</evidence>
<dbReference type="GO" id="GO:0048699">
    <property type="term" value="P:generation of neurons"/>
    <property type="evidence" value="ECO:0007669"/>
    <property type="project" value="UniProtKB-ARBA"/>
</dbReference>
<feature type="domain" description="C2H2-type" evidence="20">
    <location>
        <begin position="741"/>
        <end position="768"/>
    </location>
</feature>
<dbReference type="GO" id="GO:0000122">
    <property type="term" value="P:negative regulation of transcription by RNA polymerase II"/>
    <property type="evidence" value="ECO:0007669"/>
    <property type="project" value="UniProtKB-ARBA"/>
</dbReference>
<organism evidence="21 22">
    <name type="scientific">Salarias fasciatus</name>
    <name type="common">Jewelled blenny</name>
    <name type="synonym">Blennius fasciatus</name>
    <dbReference type="NCBI Taxonomy" id="181472"/>
    <lineage>
        <taxon>Eukaryota</taxon>
        <taxon>Metazoa</taxon>
        <taxon>Chordata</taxon>
        <taxon>Craniata</taxon>
        <taxon>Vertebrata</taxon>
        <taxon>Euteleostomi</taxon>
        <taxon>Actinopterygii</taxon>
        <taxon>Neopterygii</taxon>
        <taxon>Teleostei</taxon>
        <taxon>Neoteleostei</taxon>
        <taxon>Acanthomorphata</taxon>
        <taxon>Ovalentaria</taxon>
        <taxon>Blenniimorphae</taxon>
        <taxon>Blenniiformes</taxon>
        <taxon>Blennioidei</taxon>
        <taxon>Blenniidae</taxon>
        <taxon>Salariinae</taxon>
        <taxon>Salarias</taxon>
    </lineage>
</organism>
<evidence type="ECO:0000256" key="14">
    <source>
        <dbReference type="ARBA" id="ARBA00038474"/>
    </source>
</evidence>
<accession>A0A672G8J0</accession>
<keyword evidence="22" id="KW-1185">Reference proteome</keyword>
<feature type="region of interest" description="Disordered" evidence="19">
    <location>
        <begin position="1"/>
        <end position="42"/>
    </location>
</feature>
<dbReference type="GO" id="GO:0048646">
    <property type="term" value="P:anatomical structure formation involved in morphogenesis"/>
    <property type="evidence" value="ECO:0007669"/>
    <property type="project" value="UniProtKB-ARBA"/>
</dbReference>
<feature type="domain" description="C2H2-type" evidence="20">
    <location>
        <begin position="713"/>
        <end position="740"/>
    </location>
</feature>
<feature type="compositionally biased region" description="Basic residues" evidence="19">
    <location>
        <begin position="1"/>
        <end position="11"/>
    </location>
</feature>
<comment type="similarity">
    <text evidence="14">Belongs to the sal C2H2-type zinc-finger protein family.</text>
</comment>
<evidence type="ECO:0000256" key="6">
    <source>
        <dbReference type="ARBA" id="ARBA00022737"/>
    </source>
</evidence>
<dbReference type="GO" id="GO:0009791">
    <property type="term" value="P:post-embryonic development"/>
    <property type="evidence" value="ECO:0007669"/>
    <property type="project" value="UniProtKB-ARBA"/>
</dbReference>
<feature type="domain" description="C2H2-type" evidence="20">
    <location>
        <begin position="773"/>
        <end position="795"/>
    </location>
</feature>
<evidence type="ECO:0000256" key="16">
    <source>
        <dbReference type="ARBA" id="ARBA00062861"/>
    </source>
</evidence>
<keyword evidence="13" id="KW-0539">Nucleus</keyword>
<dbReference type="Pfam" id="PF00096">
    <property type="entry name" value="zf-C2H2"/>
    <property type="match status" value="5"/>
</dbReference>
<feature type="compositionally biased region" description="Acidic residues" evidence="19">
    <location>
        <begin position="833"/>
        <end position="845"/>
    </location>
</feature>
<evidence type="ECO:0000256" key="10">
    <source>
        <dbReference type="ARBA" id="ARBA00023015"/>
    </source>
</evidence>
<dbReference type="FunFam" id="3.30.160.60:FF:000130">
    <property type="entry name" value="Spalt-like transcription factor 4"/>
    <property type="match status" value="1"/>
</dbReference>
<dbReference type="FunFam" id="3.30.160.60:FF:002381">
    <property type="entry name" value="Putative spalt protein"/>
    <property type="match status" value="1"/>
</dbReference>
<evidence type="ECO:0000256" key="3">
    <source>
        <dbReference type="ARBA" id="ARBA00022499"/>
    </source>
</evidence>
<evidence type="ECO:0000256" key="5">
    <source>
        <dbReference type="ARBA" id="ARBA00022723"/>
    </source>
</evidence>
<dbReference type="InterPro" id="IPR013087">
    <property type="entry name" value="Znf_C2H2_type"/>
</dbReference>
<feature type="domain" description="C2H2-type" evidence="20">
    <location>
        <begin position="448"/>
        <end position="475"/>
    </location>
</feature>
<proteinExistence type="inferred from homology"/>
<reference evidence="21" key="3">
    <citation type="submission" date="2025-09" db="UniProtKB">
        <authorList>
            <consortium name="Ensembl"/>
        </authorList>
    </citation>
    <scope>IDENTIFICATION</scope>
</reference>
<evidence type="ECO:0000256" key="15">
    <source>
        <dbReference type="ARBA" id="ARBA00053244"/>
    </source>
</evidence>
<protein>
    <recommendedName>
        <fullName evidence="17">Sal-like protein 1</fullName>
    </recommendedName>
</protein>
<keyword evidence="6" id="KW-0677">Repeat</keyword>
<dbReference type="PROSITE" id="PS00028">
    <property type="entry name" value="ZINC_FINGER_C2H2_1"/>
    <property type="match status" value="7"/>
</dbReference>
<dbReference type="FunFam" id="3.30.160.60:FF:000079">
    <property type="entry name" value="Spalt-like transcription factor 3"/>
    <property type="match status" value="1"/>
</dbReference>
<reference evidence="21" key="1">
    <citation type="submission" date="2019-06" db="EMBL/GenBank/DDBJ databases">
        <authorList>
            <consortium name="Wellcome Sanger Institute Data Sharing"/>
        </authorList>
    </citation>
    <scope>NUCLEOTIDE SEQUENCE [LARGE SCALE GENOMIC DNA]</scope>
</reference>
<dbReference type="Gene3D" id="3.30.160.60">
    <property type="entry name" value="Classic Zinc Finger"/>
    <property type="match status" value="6"/>
</dbReference>
<dbReference type="GO" id="GO:0035295">
    <property type="term" value="P:tube development"/>
    <property type="evidence" value="ECO:0007669"/>
    <property type="project" value="UniProtKB-ARBA"/>
</dbReference>
<dbReference type="GO" id="GO:0000978">
    <property type="term" value="F:RNA polymerase II cis-regulatory region sequence-specific DNA binding"/>
    <property type="evidence" value="ECO:0007669"/>
    <property type="project" value="TreeGrafter"/>
</dbReference>